<gene>
    <name evidence="1" type="ORF">lotta82_gp035</name>
</gene>
<dbReference type="EMBL" id="MN812204">
    <property type="protein sequence ID" value="QHB38546.1"/>
    <property type="molecule type" value="Genomic_DNA"/>
</dbReference>
<name>A0A6B9L9D3_9CAUD</name>
<evidence type="ECO:0000313" key="2">
    <source>
        <dbReference type="Proteomes" id="UP000463918"/>
    </source>
</evidence>
<evidence type="ECO:0000313" key="1">
    <source>
        <dbReference type="EMBL" id="QHB38546.1"/>
    </source>
</evidence>
<proteinExistence type="predicted"/>
<sequence>MKTRLSLKKITFNMAFAFILGILFASPAFAVGVFAVGTGAQIVTGQNLFNGALAFALQTEVWVQDIQEQLYYGNEFLFLAQDHSEFIKHKTVHIPQAGGTPNVEKNRTAVNTDPIQRTDTEITYDLDNYTTDPILVKNIEDLQVSYAKRQSVLASHIATLSDTVATETLQKWAVTGSTTHVLRTTGAATGTLPHATATGTRLKLTKEDMARASARMDLDKVPSKERYAVLPAAMFYDLFTDSDLVRSRATISADMLAKGVIAELFGFMIIKRGEAVMYTSAATPSLRAAGSSEAATDCAGAVCFSRYMTSQALGEIMVYINEGDAQKYGDVMSAEVNHGAHFLRPNNVGRVSIAQGYVAP</sequence>
<organism evidence="1 2">
    <name type="scientific">Flavobacterium phage vB_FspM_lotta8-2</name>
    <dbReference type="NCBI Taxonomy" id="2686243"/>
    <lineage>
        <taxon>Viruses</taxon>
        <taxon>Duplodnaviria</taxon>
        <taxon>Heunggongvirae</taxon>
        <taxon>Uroviricota</taxon>
        <taxon>Caudoviricetes</taxon>
        <taxon>Winoviridae</taxon>
        <taxon>Pippivirus</taxon>
        <taxon>Pippivirus lotta</taxon>
    </lineage>
</organism>
<reference evidence="1 2" key="1">
    <citation type="journal article" date="2020" name="Viruses">
        <title>Diversity and Host Interactions Among Virulent and Temperate Baltic Sea Flavobacterium Phages.</title>
        <authorList>
            <person name="Nilsson E."/>
            <person name="Bayfield O.W."/>
            <person name="Lundin D."/>
            <person name="Antson A.A."/>
            <person name="Holmfeldt K."/>
        </authorList>
    </citation>
    <scope>NUCLEOTIDE SEQUENCE [LARGE SCALE GENOMIC DNA]</scope>
</reference>
<dbReference type="Proteomes" id="UP000463918">
    <property type="component" value="Segment"/>
</dbReference>
<accession>A0A6B9L9D3</accession>
<protein>
    <submittedName>
        <fullName evidence="1">Structural protein</fullName>
    </submittedName>
</protein>